<proteinExistence type="predicted"/>
<keyword evidence="2" id="KW-1185">Reference proteome</keyword>
<dbReference type="KEGG" id="kre:GWK63_00520"/>
<organism evidence="1 2">
    <name type="scientific">Komagataeibacter rhaeticus</name>
    <dbReference type="NCBI Taxonomy" id="215221"/>
    <lineage>
        <taxon>Bacteria</taxon>
        <taxon>Pseudomonadati</taxon>
        <taxon>Pseudomonadota</taxon>
        <taxon>Alphaproteobacteria</taxon>
        <taxon>Acetobacterales</taxon>
        <taxon>Acetobacteraceae</taxon>
        <taxon>Komagataeibacter</taxon>
    </lineage>
</organism>
<gene>
    <name evidence="1" type="ORF">GWK63_00520</name>
</gene>
<accession>A0A181C6I4</accession>
<evidence type="ECO:0000313" key="2">
    <source>
        <dbReference type="Proteomes" id="UP000502533"/>
    </source>
</evidence>
<dbReference type="Proteomes" id="UP000502533">
    <property type="component" value="Chromosome"/>
</dbReference>
<dbReference type="EMBL" id="CP050139">
    <property type="protein sequence ID" value="QIP34182.1"/>
    <property type="molecule type" value="Genomic_DNA"/>
</dbReference>
<dbReference type="AlphaFoldDB" id="A0A181C6I4"/>
<protein>
    <submittedName>
        <fullName evidence="1">Uncharacterized protein</fullName>
    </submittedName>
</protein>
<evidence type="ECO:0000313" key="1">
    <source>
        <dbReference type="EMBL" id="QIP34182.1"/>
    </source>
</evidence>
<reference evidence="1 2" key="1">
    <citation type="submission" date="2020-03" db="EMBL/GenBank/DDBJ databases">
        <title>Isolation of cellulose-producing strains, genome characterization and application of the synthesized cellulose films as an economical and sustainable material for piezoelectric sensor construction.</title>
        <authorList>
            <person name="Mangayil R.K."/>
        </authorList>
    </citation>
    <scope>NUCLEOTIDE SEQUENCE [LARGE SCALE GENOMIC DNA]</scope>
    <source>
        <strain evidence="1 2">ENS 9a1a</strain>
    </source>
</reference>
<sequence length="45" mass="4954">MLTFVQMLSPVVALLGVAGVARYFTMQAPALQPVRVRARRHGRGM</sequence>
<name>A0A181C6I4_9PROT</name>
<dbReference type="GeneID" id="85020624"/>
<dbReference type="RefSeq" id="WP_166498083.1">
    <property type="nucleotide sequence ID" value="NZ_CALMTF010000015.1"/>
</dbReference>